<dbReference type="Pfam" id="PF10607">
    <property type="entry name" value="CTLH"/>
    <property type="match status" value="1"/>
</dbReference>
<dbReference type="Gene3D" id="1.20.960.30">
    <property type="match status" value="1"/>
</dbReference>
<dbReference type="InterPro" id="IPR024964">
    <property type="entry name" value="CTLH/CRA"/>
</dbReference>
<dbReference type="PROSITE" id="PS50896">
    <property type="entry name" value="LISH"/>
    <property type="match status" value="1"/>
</dbReference>
<dbReference type="OMA" id="FKIDEWE"/>
<organism evidence="2 3">
    <name type="scientific">Anaeramoeba ignava</name>
    <name type="common">Anaerobic marine amoeba</name>
    <dbReference type="NCBI Taxonomy" id="1746090"/>
    <lineage>
        <taxon>Eukaryota</taxon>
        <taxon>Metamonada</taxon>
        <taxon>Anaeramoebidae</taxon>
        <taxon>Anaeramoeba</taxon>
    </lineage>
</organism>
<accession>A0A9Q0LIL4</accession>
<dbReference type="AlphaFoldDB" id="A0A9Q0LIL4"/>
<dbReference type="InterPro" id="IPR050618">
    <property type="entry name" value="Ubq-SigPath_Reg"/>
</dbReference>
<dbReference type="Pfam" id="PF08513">
    <property type="entry name" value="LisH"/>
    <property type="match status" value="1"/>
</dbReference>
<comment type="caution">
    <text evidence="2">The sequence shown here is derived from an EMBL/GenBank/DDBJ whole genome shotgun (WGS) entry which is preliminary data.</text>
</comment>
<dbReference type="SMART" id="SM00668">
    <property type="entry name" value="CTLH"/>
    <property type="match status" value="1"/>
</dbReference>
<dbReference type="EMBL" id="JAPDFW010000074">
    <property type="protein sequence ID" value="KAJ5073473.1"/>
    <property type="molecule type" value="Genomic_DNA"/>
</dbReference>
<dbReference type="PROSITE" id="PS50897">
    <property type="entry name" value="CTLH"/>
    <property type="match status" value="1"/>
</dbReference>
<dbReference type="InterPro" id="IPR006595">
    <property type="entry name" value="CTLH_C"/>
</dbReference>
<protein>
    <recommendedName>
        <fullName evidence="1">CTLH domain-containing protein</fullName>
    </recommendedName>
</protein>
<dbReference type="Proteomes" id="UP001149090">
    <property type="component" value="Unassembled WGS sequence"/>
</dbReference>
<proteinExistence type="predicted"/>
<evidence type="ECO:0000313" key="3">
    <source>
        <dbReference type="Proteomes" id="UP001149090"/>
    </source>
</evidence>
<evidence type="ECO:0000259" key="1">
    <source>
        <dbReference type="PROSITE" id="PS50897"/>
    </source>
</evidence>
<feature type="domain" description="CTLH" evidence="1">
    <location>
        <begin position="61"/>
        <end position="115"/>
    </location>
</feature>
<keyword evidence="3" id="KW-1185">Reference proteome</keyword>
<dbReference type="SMART" id="SM00667">
    <property type="entry name" value="LisH"/>
    <property type="match status" value="1"/>
</dbReference>
<sequence length="135" mass="15960">MDKNFKIDEWERMLDDVKIEEEDLNRLVMNYLVVEGFKEAAIEFQKETKTKPDTNIDLIGERMEIRNTVNSGDIPQAIEKLNDFDPEVLDSDPKLYFHLQQQQLIELIKKGDINEILKFQNQNGQNQNLFLFLNN</sequence>
<name>A0A9Q0LIL4_ANAIG</name>
<gene>
    <name evidence="2" type="ORF">M0811_08590</name>
</gene>
<dbReference type="OrthoDB" id="2415936at2759"/>
<evidence type="ECO:0000313" key="2">
    <source>
        <dbReference type="EMBL" id="KAJ5073473.1"/>
    </source>
</evidence>
<dbReference type="PANTHER" id="PTHR12864">
    <property type="entry name" value="RAN BINDING PROTEIN 9-RELATED"/>
    <property type="match status" value="1"/>
</dbReference>
<dbReference type="InterPro" id="IPR006594">
    <property type="entry name" value="LisH"/>
</dbReference>
<reference evidence="2" key="1">
    <citation type="submission" date="2022-10" db="EMBL/GenBank/DDBJ databases">
        <title>Novel sulphate-reducing endosymbionts in the free-living metamonad Anaeramoeba.</title>
        <authorList>
            <person name="Jerlstrom-Hultqvist J."/>
            <person name="Cepicka I."/>
            <person name="Gallot-Lavallee L."/>
            <person name="Salas-Leiva D."/>
            <person name="Curtis B.A."/>
            <person name="Zahonova K."/>
            <person name="Pipaliya S."/>
            <person name="Dacks J."/>
            <person name="Roger A.J."/>
        </authorList>
    </citation>
    <scope>NUCLEOTIDE SEQUENCE</scope>
    <source>
        <strain evidence="2">BMAN</strain>
    </source>
</reference>